<feature type="domain" description="C2H2-type" evidence="6">
    <location>
        <begin position="547"/>
        <end position="574"/>
    </location>
</feature>
<dbReference type="EMBL" id="BPLQ01009393">
    <property type="protein sequence ID" value="GIY43741.1"/>
    <property type="molecule type" value="Genomic_DNA"/>
</dbReference>
<evidence type="ECO:0000313" key="8">
    <source>
        <dbReference type="Proteomes" id="UP001054837"/>
    </source>
</evidence>
<dbReference type="PANTHER" id="PTHR23235:SF60">
    <property type="entry name" value="STRIPE, ISOFORM D"/>
    <property type="match status" value="1"/>
</dbReference>
<proteinExistence type="predicted"/>
<evidence type="ECO:0000259" key="6">
    <source>
        <dbReference type="PROSITE" id="PS50157"/>
    </source>
</evidence>
<protein>
    <recommendedName>
        <fullName evidence="6">C2H2-type domain-containing protein</fullName>
    </recommendedName>
</protein>
<feature type="region of interest" description="Disordered" evidence="5">
    <location>
        <begin position="133"/>
        <end position="152"/>
    </location>
</feature>
<feature type="domain" description="C2H2-type" evidence="6">
    <location>
        <begin position="110"/>
        <end position="137"/>
    </location>
</feature>
<evidence type="ECO:0000256" key="4">
    <source>
        <dbReference type="PROSITE-ProRule" id="PRU00042"/>
    </source>
</evidence>
<feature type="domain" description="C2H2-type" evidence="6">
    <location>
        <begin position="575"/>
        <end position="600"/>
    </location>
</feature>
<dbReference type="PANTHER" id="PTHR23235">
    <property type="entry name" value="KRUEPPEL-LIKE TRANSCRIPTION FACTOR"/>
    <property type="match status" value="1"/>
</dbReference>
<dbReference type="FunFam" id="3.30.160.60:FF:000515">
    <property type="entry name" value="early growth response protein 4"/>
    <property type="match status" value="3"/>
</dbReference>
<dbReference type="Pfam" id="PF13912">
    <property type="entry name" value="zf-C2H2_6"/>
    <property type="match status" value="1"/>
</dbReference>
<sequence length="600" mass="67619">MSTSSVMSSKIGDHLGSLVETTTNLAEASSVPVETRNYSNQQKKGLARYRLYACPIDGCTRRFFLHCDLNRHLKVYAGQKPIQCTVCSRTFSCSNHLITYNSTHSGEKPYTCDTCGRSFARSYAKRRHAEVRMRKNTKKYETSGSDNSKKSSVFPGDHLHNEILKFTNTSVVFQKIEISINALSIAGENNLDLPESFISTSFDLDQFSSWSNFLSPFRTISDTPVIESPIQMDTLITSSVMSSKIEDHLGSLVETTTNLAEASSVPVDSRNYSNQQKKGLVRDRLYACPIDGCTRRFFRHYDLTRHLKVHTGQKPFQCRVCSRSFSCSYNLITHNRTHSGEKPYSCDTCGRSFARSDAKRNHAKVHLRKKTKKYGASGSDNNIKCSGDHLHNEIVMTPNTSVALEKMEINLNALSVAGEDNCDLPESLTSTSFDLDQFSSWSNFLSPFRTISGPPVIESPIQMDTLNTSSVMSSKIEDHLGSLETTTTNLVEASSEPVEPRNYSNKQKKGPVRDRLYTCPIDDCAKRFFRNSDLNRHLKIHSGQKPFQCRVCSKSFFRSYHLIAHNRVHTGEKPYSCDTCGRRYASNDAKRNHAKVHLKQ</sequence>
<evidence type="ECO:0000313" key="7">
    <source>
        <dbReference type="EMBL" id="GIY43741.1"/>
    </source>
</evidence>
<feature type="domain" description="C2H2-type" evidence="6">
    <location>
        <begin position="316"/>
        <end position="343"/>
    </location>
</feature>
<feature type="domain" description="C2H2-type" evidence="6">
    <location>
        <begin position="52"/>
        <end position="81"/>
    </location>
</feature>
<reference evidence="7 8" key="1">
    <citation type="submission" date="2021-06" db="EMBL/GenBank/DDBJ databases">
        <title>Caerostris darwini draft genome.</title>
        <authorList>
            <person name="Kono N."/>
            <person name="Arakawa K."/>
        </authorList>
    </citation>
    <scope>NUCLEOTIDE SEQUENCE [LARGE SCALE GENOMIC DNA]</scope>
</reference>
<accession>A0AAV4TEV9</accession>
<dbReference type="Pfam" id="PF00096">
    <property type="entry name" value="zf-C2H2"/>
    <property type="match status" value="3"/>
</dbReference>
<feature type="domain" description="C2H2-type" evidence="6">
    <location>
        <begin position="517"/>
        <end position="546"/>
    </location>
</feature>
<feature type="domain" description="C2H2-type" evidence="6">
    <location>
        <begin position="286"/>
        <end position="315"/>
    </location>
</feature>
<feature type="domain" description="C2H2-type" evidence="6">
    <location>
        <begin position="82"/>
        <end position="109"/>
    </location>
</feature>
<evidence type="ECO:0000256" key="2">
    <source>
        <dbReference type="ARBA" id="ARBA00022771"/>
    </source>
</evidence>
<keyword evidence="2 4" id="KW-0863">Zinc-finger</keyword>
<dbReference type="GO" id="GO:0008270">
    <property type="term" value="F:zinc ion binding"/>
    <property type="evidence" value="ECO:0007669"/>
    <property type="project" value="UniProtKB-KW"/>
</dbReference>
<dbReference type="Gene3D" id="3.30.160.60">
    <property type="entry name" value="Classic Zinc Finger"/>
    <property type="match status" value="7"/>
</dbReference>
<keyword evidence="8" id="KW-1185">Reference proteome</keyword>
<dbReference type="InterPro" id="IPR013087">
    <property type="entry name" value="Znf_C2H2_type"/>
</dbReference>
<organism evidence="7 8">
    <name type="scientific">Caerostris darwini</name>
    <dbReference type="NCBI Taxonomy" id="1538125"/>
    <lineage>
        <taxon>Eukaryota</taxon>
        <taxon>Metazoa</taxon>
        <taxon>Ecdysozoa</taxon>
        <taxon>Arthropoda</taxon>
        <taxon>Chelicerata</taxon>
        <taxon>Arachnida</taxon>
        <taxon>Araneae</taxon>
        <taxon>Araneomorphae</taxon>
        <taxon>Entelegynae</taxon>
        <taxon>Araneoidea</taxon>
        <taxon>Araneidae</taxon>
        <taxon>Caerostris</taxon>
    </lineage>
</organism>
<dbReference type="Proteomes" id="UP001054837">
    <property type="component" value="Unassembled WGS sequence"/>
</dbReference>
<dbReference type="SUPFAM" id="SSF57667">
    <property type="entry name" value="beta-beta-alpha zinc fingers"/>
    <property type="match status" value="6"/>
</dbReference>
<keyword evidence="3" id="KW-0862">Zinc</keyword>
<keyword evidence="1" id="KW-0479">Metal-binding</keyword>
<dbReference type="GO" id="GO:0000981">
    <property type="term" value="F:DNA-binding transcription factor activity, RNA polymerase II-specific"/>
    <property type="evidence" value="ECO:0007669"/>
    <property type="project" value="TreeGrafter"/>
</dbReference>
<dbReference type="PROSITE" id="PS00028">
    <property type="entry name" value="ZINC_FINGER_C2H2_1"/>
    <property type="match status" value="6"/>
</dbReference>
<dbReference type="SMART" id="SM00355">
    <property type="entry name" value="ZnF_C2H2"/>
    <property type="match status" value="9"/>
</dbReference>
<dbReference type="AlphaFoldDB" id="A0AAV4TEV9"/>
<dbReference type="InterPro" id="IPR036236">
    <property type="entry name" value="Znf_C2H2_sf"/>
</dbReference>
<feature type="domain" description="C2H2-type" evidence="6">
    <location>
        <begin position="344"/>
        <end position="371"/>
    </location>
</feature>
<evidence type="ECO:0000256" key="3">
    <source>
        <dbReference type="ARBA" id="ARBA00022833"/>
    </source>
</evidence>
<name>A0AAV4TEV9_9ARAC</name>
<dbReference type="GO" id="GO:0000978">
    <property type="term" value="F:RNA polymerase II cis-regulatory region sequence-specific DNA binding"/>
    <property type="evidence" value="ECO:0007669"/>
    <property type="project" value="TreeGrafter"/>
</dbReference>
<comment type="caution">
    <text evidence="7">The sequence shown here is derived from an EMBL/GenBank/DDBJ whole genome shotgun (WGS) entry which is preliminary data.</text>
</comment>
<dbReference type="PROSITE" id="PS50157">
    <property type="entry name" value="ZINC_FINGER_C2H2_2"/>
    <property type="match status" value="9"/>
</dbReference>
<evidence type="ECO:0000256" key="1">
    <source>
        <dbReference type="ARBA" id="ARBA00022723"/>
    </source>
</evidence>
<evidence type="ECO:0000256" key="5">
    <source>
        <dbReference type="SAM" id="MobiDB-lite"/>
    </source>
</evidence>
<gene>
    <name evidence="7" type="ORF">CDAR_302061</name>
</gene>